<evidence type="ECO:0000313" key="1">
    <source>
        <dbReference type="EMBL" id="CAD9479820.1"/>
    </source>
</evidence>
<name>A0A7S2H3Z6_9EUKA</name>
<protein>
    <submittedName>
        <fullName evidence="1">Uncharacterized protein</fullName>
    </submittedName>
</protein>
<proteinExistence type="predicted"/>
<organism evidence="1">
    <name type="scientific">Haptolina brevifila</name>
    <dbReference type="NCBI Taxonomy" id="156173"/>
    <lineage>
        <taxon>Eukaryota</taxon>
        <taxon>Haptista</taxon>
        <taxon>Haptophyta</taxon>
        <taxon>Prymnesiophyceae</taxon>
        <taxon>Prymnesiales</taxon>
        <taxon>Prymnesiaceae</taxon>
        <taxon>Haptolina</taxon>
    </lineage>
</organism>
<reference evidence="1" key="1">
    <citation type="submission" date="2021-01" db="EMBL/GenBank/DDBJ databases">
        <authorList>
            <person name="Corre E."/>
            <person name="Pelletier E."/>
            <person name="Niang G."/>
            <person name="Scheremetjew M."/>
            <person name="Finn R."/>
            <person name="Kale V."/>
            <person name="Holt S."/>
            <person name="Cochrane G."/>
            <person name="Meng A."/>
            <person name="Brown T."/>
            <person name="Cohen L."/>
        </authorList>
    </citation>
    <scope>NUCLEOTIDE SEQUENCE</scope>
    <source>
        <strain evidence="1">UTEX LB 985</strain>
    </source>
</reference>
<dbReference type="AlphaFoldDB" id="A0A7S2H3Z6"/>
<gene>
    <name evidence="1" type="ORF">CBRE1094_LOCUS24798</name>
</gene>
<sequence length="102" mass="11613">MQVFVTDNPPSLFFNTASNMCVQDVVVLNQWLLRATELHHHNPLNILSPVLSFCAHPLHHRVPCTGPMFFPATVECKNHQDFLGRPLPLRDHPHLRPSAHLP</sequence>
<accession>A0A7S2H3Z6</accession>
<dbReference type="EMBL" id="HBGU01045573">
    <property type="protein sequence ID" value="CAD9479820.1"/>
    <property type="molecule type" value="Transcribed_RNA"/>
</dbReference>